<feature type="non-terminal residue" evidence="1">
    <location>
        <position position="93"/>
    </location>
</feature>
<proteinExistence type="predicted"/>
<dbReference type="Proteomes" id="UP001328107">
    <property type="component" value="Unassembled WGS sequence"/>
</dbReference>
<comment type="caution">
    <text evidence="1">The sequence shown here is derived from an EMBL/GenBank/DDBJ whole genome shotgun (WGS) entry which is preliminary data.</text>
</comment>
<dbReference type="EMBL" id="BTRK01000001">
    <property type="protein sequence ID" value="GMR32998.1"/>
    <property type="molecule type" value="Genomic_DNA"/>
</dbReference>
<name>A0AAN4Z6S9_9BILA</name>
<reference evidence="2" key="1">
    <citation type="submission" date="2022-10" db="EMBL/GenBank/DDBJ databases">
        <title>Genome assembly of Pristionchus species.</title>
        <authorList>
            <person name="Yoshida K."/>
            <person name="Sommer R.J."/>
        </authorList>
    </citation>
    <scope>NUCLEOTIDE SEQUENCE [LARGE SCALE GENOMIC DNA]</scope>
    <source>
        <strain evidence="2">RS5460</strain>
    </source>
</reference>
<feature type="non-terminal residue" evidence="1">
    <location>
        <position position="1"/>
    </location>
</feature>
<dbReference type="AlphaFoldDB" id="A0AAN4Z6S9"/>
<evidence type="ECO:0000313" key="2">
    <source>
        <dbReference type="Proteomes" id="UP001328107"/>
    </source>
</evidence>
<evidence type="ECO:0000313" key="1">
    <source>
        <dbReference type="EMBL" id="GMR32998.1"/>
    </source>
</evidence>
<accession>A0AAN4Z6S9</accession>
<keyword evidence="2" id="KW-1185">Reference proteome</keyword>
<sequence>LETKDVKKTWKPLLNHCSALLRRLKMETTNSRLNRLSDMWSKSELGTEQASRLKDAVLHACNSEEKASGDCKVIIDGIELQSVPDSPQQGENQ</sequence>
<organism evidence="1 2">
    <name type="scientific">Pristionchus mayeri</name>
    <dbReference type="NCBI Taxonomy" id="1317129"/>
    <lineage>
        <taxon>Eukaryota</taxon>
        <taxon>Metazoa</taxon>
        <taxon>Ecdysozoa</taxon>
        <taxon>Nematoda</taxon>
        <taxon>Chromadorea</taxon>
        <taxon>Rhabditida</taxon>
        <taxon>Rhabditina</taxon>
        <taxon>Diplogasteromorpha</taxon>
        <taxon>Diplogasteroidea</taxon>
        <taxon>Neodiplogasteridae</taxon>
        <taxon>Pristionchus</taxon>
    </lineage>
</organism>
<gene>
    <name evidence="1" type="ORF">PMAYCL1PPCAC_03193</name>
</gene>
<protein>
    <submittedName>
        <fullName evidence="1">Uncharacterized protein</fullName>
    </submittedName>
</protein>